<dbReference type="EMBL" id="JAIWYP010000010">
    <property type="protein sequence ID" value="KAH3750155.1"/>
    <property type="molecule type" value="Genomic_DNA"/>
</dbReference>
<proteinExistence type="predicted"/>
<organism evidence="1 2">
    <name type="scientific">Dreissena polymorpha</name>
    <name type="common">Zebra mussel</name>
    <name type="synonym">Mytilus polymorpha</name>
    <dbReference type="NCBI Taxonomy" id="45954"/>
    <lineage>
        <taxon>Eukaryota</taxon>
        <taxon>Metazoa</taxon>
        <taxon>Spiralia</taxon>
        <taxon>Lophotrochozoa</taxon>
        <taxon>Mollusca</taxon>
        <taxon>Bivalvia</taxon>
        <taxon>Autobranchia</taxon>
        <taxon>Heteroconchia</taxon>
        <taxon>Euheterodonta</taxon>
        <taxon>Imparidentia</taxon>
        <taxon>Neoheterodontei</taxon>
        <taxon>Myida</taxon>
        <taxon>Dreissenoidea</taxon>
        <taxon>Dreissenidae</taxon>
        <taxon>Dreissena</taxon>
    </lineage>
</organism>
<reference evidence="1" key="1">
    <citation type="journal article" date="2019" name="bioRxiv">
        <title>The Genome of the Zebra Mussel, Dreissena polymorpha: A Resource for Invasive Species Research.</title>
        <authorList>
            <person name="McCartney M.A."/>
            <person name="Auch B."/>
            <person name="Kono T."/>
            <person name="Mallez S."/>
            <person name="Zhang Y."/>
            <person name="Obille A."/>
            <person name="Becker A."/>
            <person name="Abrahante J.E."/>
            <person name="Garbe J."/>
            <person name="Badalamenti J.P."/>
            <person name="Herman A."/>
            <person name="Mangelson H."/>
            <person name="Liachko I."/>
            <person name="Sullivan S."/>
            <person name="Sone E.D."/>
            <person name="Koren S."/>
            <person name="Silverstein K.A.T."/>
            <person name="Beckman K.B."/>
            <person name="Gohl D.M."/>
        </authorList>
    </citation>
    <scope>NUCLEOTIDE SEQUENCE</scope>
    <source>
        <strain evidence="1">Duluth1</strain>
        <tissue evidence="1">Whole animal</tissue>
    </source>
</reference>
<name>A0A9D4DKT4_DREPO</name>
<keyword evidence="2" id="KW-1185">Reference proteome</keyword>
<sequence>MFKHVQYIIGTNLLTKFHEDHKINVDSRVLTRENVPTPGGYVFQATVTIFELVQDIIKTNLLTKLHKDRTMHVAYRVLTKQMLRPHDAQHTAEKGNHKCSP</sequence>
<dbReference type="AlphaFoldDB" id="A0A9D4DKT4"/>
<evidence type="ECO:0000313" key="2">
    <source>
        <dbReference type="Proteomes" id="UP000828390"/>
    </source>
</evidence>
<evidence type="ECO:0000313" key="1">
    <source>
        <dbReference type="EMBL" id="KAH3750155.1"/>
    </source>
</evidence>
<protein>
    <submittedName>
        <fullName evidence="1">Uncharacterized protein</fullName>
    </submittedName>
</protein>
<comment type="caution">
    <text evidence="1">The sequence shown here is derived from an EMBL/GenBank/DDBJ whole genome shotgun (WGS) entry which is preliminary data.</text>
</comment>
<reference evidence="1" key="2">
    <citation type="submission" date="2020-11" db="EMBL/GenBank/DDBJ databases">
        <authorList>
            <person name="McCartney M.A."/>
            <person name="Auch B."/>
            <person name="Kono T."/>
            <person name="Mallez S."/>
            <person name="Becker A."/>
            <person name="Gohl D.M."/>
            <person name="Silverstein K.A.T."/>
            <person name="Koren S."/>
            <person name="Bechman K.B."/>
            <person name="Herman A."/>
            <person name="Abrahante J.E."/>
            <person name="Garbe J."/>
        </authorList>
    </citation>
    <scope>NUCLEOTIDE SEQUENCE</scope>
    <source>
        <strain evidence="1">Duluth1</strain>
        <tissue evidence="1">Whole animal</tissue>
    </source>
</reference>
<gene>
    <name evidence="1" type="ORF">DPMN_184673</name>
</gene>
<accession>A0A9D4DKT4</accession>
<dbReference type="Proteomes" id="UP000828390">
    <property type="component" value="Unassembled WGS sequence"/>
</dbReference>